<evidence type="ECO:0000259" key="9">
    <source>
        <dbReference type="Pfam" id="PF00746"/>
    </source>
</evidence>
<evidence type="ECO:0000256" key="3">
    <source>
        <dbReference type="ARBA" id="ARBA00022525"/>
    </source>
</evidence>
<dbReference type="InterPro" id="IPR042229">
    <property type="entry name" value="Listeria/Bacterioides_rpt_sf"/>
</dbReference>
<dbReference type="Gene3D" id="2.60.40.10">
    <property type="entry name" value="Immunoglobulins"/>
    <property type="match status" value="1"/>
</dbReference>
<dbReference type="PROSITE" id="PS50889">
    <property type="entry name" value="S4"/>
    <property type="match status" value="1"/>
</dbReference>
<evidence type="ECO:0000256" key="2">
    <source>
        <dbReference type="ARBA" id="ARBA00022512"/>
    </source>
</evidence>
<evidence type="ECO:0000313" key="13">
    <source>
        <dbReference type="Proteomes" id="UP001156410"/>
    </source>
</evidence>
<feature type="domain" description="Gram-positive cocci surface proteins LPxTG" evidence="9">
    <location>
        <begin position="1630"/>
        <end position="1667"/>
    </location>
</feature>
<name>A0AA47ILB3_STRMC</name>
<evidence type="ECO:0000256" key="6">
    <source>
        <dbReference type="PROSITE-ProRule" id="PRU00182"/>
    </source>
</evidence>
<reference evidence="12" key="2">
    <citation type="submission" date="2022-11" db="EMBL/GenBank/DDBJ databases">
        <authorList>
            <person name="Johnson J.D."/>
        </authorList>
    </citation>
    <scope>NUCLEOTIDE SEQUENCE</scope>
    <source>
        <strain evidence="11">E28</strain>
        <strain evidence="12">E37</strain>
    </source>
</reference>
<keyword evidence="8" id="KW-0472">Membrane</keyword>
<reference evidence="11" key="3">
    <citation type="submission" date="2024-05" db="EMBL/GenBank/DDBJ databases">
        <title>Streptococcus macedonicus and Acinetobacter baumannii: co-inhabitants of the cheese production environment.</title>
        <authorList>
            <person name="Johnson J."/>
            <person name="Curtin C."/>
            <person name="Waite-Cusic J."/>
        </authorList>
    </citation>
    <scope>NUCLEOTIDE SEQUENCE</scope>
    <source>
        <strain evidence="11">E28</strain>
    </source>
</reference>
<dbReference type="EMBL" id="JAPHJC010000055">
    <property type="protein sequence ID" value="MCW8678808.1"/>
    <property type="molecule type" value="Genomic_DNA"/>
</dbReference>
<dbReference type="GO" id="GO:0003723">
    <property type="term" value="F:RNA binding"/>
    <property type="evidence" value="ECO:0007669"/>
    <property type="project" value="UniProtKB-KW"/>
</dbReference>
<comment type="subcellular location">
    <subcellularLocation>
        <location evidence="1">Cell envelope</location>
    </subcellularLocation>
</comment>
<feature type="compositionally biased region" description="Polar residues" evidence="7">
    <location>
        <begin position="79"/>
        <end position="92"/>
    </location>
</feature>
<dbReference type="Gene3D" id="3.10.20.320">
    <property type="entry name" value="Putative peptidoglycan bound protein (lpxtg motif)"/>
    <property type="match status" value="2"/>
</dbReference>
<organism evidence="12 13">
    <name type="scientific">Streptococcus macedonicus</name>
    <name type="common">Streptococcus gallolyticus macedonicus</name>
    <dbReference type="NCBI Taxonomy" id="59310"/>
    <lineage>
        <taxon>Bacteria</taxon>
        <taxon>Bacillati</taxon>
        <taxon>Bacillota</taxon>
        <taxon>Bacilli</taxon>
        <taxon>Lactobacillales</taxon>
        <taxon>Streptococcaceae</taxon>
        <taxon>Streptococcus</taxon>
    </lineage>
</organism>
<dbReference type="Pfam" id="PF00746">
    <property type="entry name" value="Gram_pos_anchor"/>
    <property type="match status" value="1"/>
</dbReference>
<keyword evidence="2" id="KW-0134">Cell wall</keyword>
<dbReference type="GO" id="GO:0030313">
    <property type="term" value="C:cell envelope"/>
    <property type="evidence" value="ECO:0007669"/>
    <property type="project" value="UniProtKB-SubCell"/>
</dbReference>
<dbReference type="InterPro" id="IPR013378">
    <property type="entry name" value="InlB-like_B-rpt"/>
</dbReference>
<dbReference type="Pfam" id="PF09479">
    <property type="entry name" value="Flg_new"/>
    <property type="match status" value="4"/>
</dbReference>
<feature type="domain" description="SpaA-like prealbumin fold" evidence="10">
    <location>
        <begin position="1503"/>
        <end position="1585"/>
    </location>
</feature>
<evidence type="ECO:0000259" key="10">
    <source>
        <dbReference type="Pfam" id="PF17802"/>
    </source>
</evidence>
<dbReference type="EMBL" id="CP113440">
    <property type="protein sequence ID" value="WAK63681.1"/>
    <property type="molecule type" value="Genomic_DNA"/>
</dbReference>
<dbReference type="NCBIfam" id="TIGR02543">
    <property type="entry name" value="List_Bact_rpt"/>
    <property type="match status" value="2"/>
</dbReference>
<keyword evidence="14" id="KW-1185">Reference proteome</keyword>
<dbReference type="Pfam" id="PF17802">
    <property type="entry name" value="SpaA"/>
    <property type="match status" value="1"/>
</dbReference>
<protein>
    <submittedName>
        <fullName evidence="12">InlB B-repeat-containing protein</fullName>
    </submittedName>
</protein>
<dbReference type="Proteomes" id="UP001209889">
    <property type="component" value="Unassembled WGS sequence"/>
</dbReference>
<feature type="region of interest" description="Disordered" evidence="7">
    <location>
        <begin position="242"/>
        <end position="264"/>
    </location>
</feature>
<feature type="compositionally biased region" description="Polar residues" evidence="7">
    <location>
        <begin position="242"/>
        <end position="253"/>
    </location>
</feature>
<feature type="region of interest" description="Disordered" evidence="7">
    <location>
        <begin position="52"/>
        <end position="92"/>
    </location>
</feature>
<keyword evidence="3" id="KW-0964">Secreted</keyword>
<keyword evidence="4" id="KW-0732">Signal</keyword>
<dbReference type="RefSeq" id="WP_265644227.1">
    <property type="nucleotide sequence ID" value="NZ_CP113440.1"/>
</dbReference>
<keyword evidence="6" id="KW-0694">RNA-binding</keyword>
<evidence type="ECO:0000256" key="1">
    <source>
        <dbReference type="ARBA" id="ARBA00004196"/>
    </source>
</evidence>
<proteinExistence type="predicted"/>
<evidence type="ECO:0000313" key="12">
    <source>
        <dbReference type="EMBL" id="WAK63681.1"/>
    </source>
</evidence>
<dbReference type="InterPro" id="IPR019931">
    <property type="entry name" value="LPXTG_anchor"/>
</dbReference>
<keyword evidence="8" id="KW-0812">Transmembrane</keyword>
<accession>A0AA47ILB3</accession>
<dbReference type="Proteomes" id="UP001156410">
    <property type="component" value="Chromosome"/>
</dbReference>
<evidence type="ECO:0000256" key="4">
    <source>
        <dbReference type="ARBA" id="ARBA00022729"/>
    </source>
</evidence>
<sequence>MKKFFRREYLAQFKAKYKKVIGAIAVIVVFVTTYALILPALTLDSNAANQTPGINTEQSGSVDDNTTSTSLSTENSDSQAVSETNVSSQDEQLVTTDTTLIADDKNYQVTADITAEAKLPESVALEVNQVKPEDDTYQSKLQKIQDTLPLNTVANIRLYDIAFMQGDAEVEPSASVKVTITQKDNFEANKDNLKVVHIKTDGSTEVLDAEVAGDGNQVTTVTFNSDSFSDFALVDTSTSDDSILNSNGSSTGTDVDASVGSTTETETTSQSYTVTFYNDDSEITSTQIEAGTALTILPETPFKSGYRFDHWENAETHETVTADTIVTSDLTVKAVFTEISIYTVTVNYYYHNNSANQDVTFDKEIFQLEERDTPYQITPPTSTEVKREEDSTLTADAIYYPQEAVIELKSGDLAIKDELDGNIDGKVTINLQYVPYTAEYTVHYMLKNLTDDDYTEIQSVTNHGVLGSTVRPQVLSYDYAIFEKTEATKLTQSQGQNLYVYYTRNSYTLSYNTNGGSYIPYLTGLYESKVSLTDNVPTKTGYTFVGWHEKEDLSDTAKTSGTITLDSDKTLYAEWKANTVNYTINYYKEVYNNATRKTSYVYDSAVSASGKVGTTVQADQAPALTTVPTGYKRESAYGMNANSNVTIAADGTSVLKVYYSLVRYTFVFNLNGTLLDVNSYQVGPTSGSMTVNGTSYTSSQYRISNVVLGQDISSQWPTSVNSVTSGKTTYQFKGWYNSSDRIYYVTKRYEVTKDMIEKGMNTNNEKTFVAYWQSGLITKQVDYYLQSANDPNVYELSSKYSQFYNSPANAVLNPKNIAGFTITETPSGYSNSTGYYYGSTYVVDHYRFYYTRNTYSIDYYYNGSNINTISRIPFEQNINSSTYNYTPERPSGIDDDYTWGGWYTDAGLTVPYTFDTMPSHNLVLYAKWVAPTFNVTFDLNGGDGVAPTTQEVKKYKTATSVADPSRQYYNFDGWYTAKEGGERYDWSQPVTSDTTLYAHWSLKPLTYTVRYLDADNNNNPLAADKTVTSPALNYQQVVSESALAITGYHPDANSKSVVLDYDADNNIITFYYTKKSAQVSYRVDYVLKDNPTVKVAESKSVTVDGSTILVKESAVTVDKGYLASQLGTTLEQLDDYYALTDVESLTLTSSSDNNVITFYYVPYNTAHITVNYLDMDGNPIVGQEPLNTTRKKPSQYTVTHKTISGYTYAQSKDSNGDKNKVNYKIDKGDNITINLYYQKDLYIEAVSKEKNYDGIALENSGLTDLKDSYKDLLETGDSLTGISFTGSQIDAGSSAVTPSIALVSSSTGKARNYYYNIIYVAGTLTVNKQPVTVIVNGQDKEKTYDGVAESISYDDLVINDSSGLYKESDIRFTGDKTLSATDAGTYNLTLQGKFTNSNANFEVTFQVSDGRLLIKPRPVILTSATAEKGYDGMALTARTVTASEPTADKGFVTGEGLLYDVTGSQTATGSSDNTFTYTAMNTATKLSNYDIATVYGRLTVTPTVNIQKTKTDWTALTGGKFEISKWNGNTWTSIDGVSDLTITSTDGVTIPVGLNTGRYRITETAAPDGYVILDNSVYFAVTESQAENGQSSFAISLTDENGNTISSLENVKVLEGNSSYSTRIQIANETGKALPHTGGSGRMFYVLVGLALMLVTLAYRQYQKHRERSDLP</sequence>
<evidence type="ECO:0000256" key="8">
    <source>
        <dbReference type="SAM" id="Phobius"/>
    </source>
</evidence>
<reference evidence="12" key="1">
    <citation type="submission" date="2022-11" db="EMBL/GenBank/DDBJ databases">
        <title>Streptococcus macedonicus and Acinetobacter baumannii: co-inhabitants of the cheese production environment.</title>
        <authorList>
            <person name="Johnson J."/>
        </authorList>
    </citation>
    <scope>NUCLEOTIDE SEQUENCE</scope>
    <source>
        <strain evidence="12">E37</strain>
    </source>
</reference>
<keyword evidence="8" id="KW-1133">Transmembrane helix</keyword>
<dbReference type="Gene3D" id="2.60.40.4270">
    <property type="entry name" value="Listeria-Bacteroides repeat domain"/>
    <property type="match status" value="4"/>
</dbReference>
<evidence type="ECO:0000256" key="5">
    <source>
        <dbReference type="ARBA" id="ARBA00023088"/>
    </source>
</evidence>
<dbReference type="InterPro" id="IPR013783">
    <property type="entry name" value="Ig-like_fold"/>
</dbReference>
<evidence type="ECO:0000313" key="14">
    <source>
        <dbReference type="Proteomes" id="UP001209889"/>
    </source>
</evidence>
<keyword evidence="5" id="KW-0572">Peptidoglycan-anchor</keyword>
<feature type="compositionally biased region" description="Low complexity" evidence="7">
    <location>
        <begin position="61"/>
        <end position="78"/>
    </location>
</feature>
<feature type="transmembrane region" description="Helical" evidence="8">
    <location>
        <begin position="20"/>
        <end position="41"/>
    </location>
</feature>
<gene>
    <name evidence="12" type="ORF">OQG81_02005</name>
    <name evidence="11" type="ORF">OQH01_10050</name>
</gene>
<evidence type="ECO:0000313" key="11">
    <source>
        <dbReference type="EMBL" id="MCW8678808.1"/>
    </source>
</evidence>
<evidence type="ECO:0000256" key="7">
    <source>
        <dbReference type="SAM" id="MobiDB-lite"/>
    </source>
</evidence>
<feature type="transmembrane region" description="Helical" evidence="8">
    <location>
        <begin position="1642"/>
        <end position="1659"/>
    </location>
</feature>
<dbReference type="InterPro" id="IPR041033">
    <property type="entry name" value="SpaA_PFL_dom_1"/>
</dbReference>